<dbReference type="GO" id="GO:0043130">
    <property type="term" value="F:ubiquitin binding"/>
    <property type="evidence" value="ECO:0007669"/>
    <property type="project" value="InterPro"/>
</dbReference>
<dbReference type="CDD" id="cd00201">
    <property type="entry name" value="WW"/>
    <property type="match status" value="1"/>
</dbReference>
<evidence type="ECO:0000256" key="1">
    <source>
        <dbReference type="ARBA" id="ARBA00004123"/>
    </source>
</evidence>
<evidence type="ECO:0000256" key="5">
    <source>
        <dbReference type="SAM" id="MobiDB-lite"/>
    </source>
</evidence>
<dbReference type="Gene3D" id="1.10.8.10">
    <property type="entry name" value="DNA helicase RuvA subunit, C-terminal domain"/>
    <property type="match status" value="1"/>
</dbReference>
<dbReference type="CDD" id="cd14279">
    <property type="entry name" value="CUE"/>
    <property type="match status" value="1"/>
</dbReference>
<name>A0AAJ7BN55_CEPCN</name>
<dbReference type="GeneID" id="107265324"/>
<dbReference type="PROSITE" id="PS51140">
    <property type="entry name" value="CUE"/>
    <property type="match status" value="1"/>
</dbReference>
<proteinExistence type="predicted"/>
<keyword evidence="4" id="KW-0539">Nucleus</keyword>
<dbReference type="AlphaFoldDB" id="A0AAJ7BN55"/>
<feature type="compositionally biased region" description="Polar residues" evidence="5">
    <location>
        <begin position="487"/>
        <end position="502"/>
    </location>
</feature>
<dbReference type="InterPro" id="IPR009060">
    <property type="entry name" value="UBA-like_sf"/>
</dbReference>
<accession>A0AAJ7BN55</accession>
<dbReference type="SUPFAM" id="SSF51045">
    <property type="entry name" value="WW domain"/>
    <property type="match status" value="1"/>
</dbReference>
<feature type="compositionally biased region" description="Basic and acidic residues" evidence="5">
    <location>
        <begin position="373"/>
        <end position="392"/>
    </location>
</feature>
<feature type="compositionally biased region" description="Basic and acidic residues" evidence="5">
    <location>
        <begin position="264"/>
        <end position="277"/>
    </location>
</feature>
<evidence type="ECO:0000259" key="7">
    <source>
        <dbReference type="PROSITE" id="PS51140"/>
    </source>
</evidence>
<dbReference type="Proteomes" id="UP000694920">
    <property type="component" value="Unplaced"/>
</dbReference>
<dbReference type="InterPro" id="IPR003892">
    <property type="entry name" value="CUE"/>
</dbReference>
<dbReference type="PANTHER" id="PTHR17616">
    <property type="entry name" value="YES-ASSOCIATED PROTEIN YAP1 FAMILY MEMBER"/>
    <property type="match status" value="1"/>
</dbReference>
<evidence type="ECO:0000259" key="6">
    <source>
        <dbReference type="PROSITE" id="PS50020"/>
    </source>
</evidence>
<evidence type="ECO:0000256" key="3">
    <source>
        <dbReference type="ARBA" id="ARBA00022490"/>
    </source>
</evidence>
<evidence type="ECO:0000256" key="2">
    <source>
        <dbReference type="ARBA" id="ARBA00004496"/>
    </source>
</evidence>
<dbReference type="Gene3D" id="2.20.70.10">
    <property type="match status" value="1"/>
</dbReference>
<dbReference type="PROSITE" id="PS50020">
    <property type="entry name" value="WW_DOMAIN_2"/>
    <property type="match status" value="1"/>
</dbReference>
<keyword evidence="3" id="KW-0963">Cytoplasm</keyword>
<dbReference type="RefSeq" id="XP_015590180.1">
    <property type="nucleotide sequence ID" value="XM_015734694.2"/>
</dbReference>
<keyword evidence="8" id="KW-1185">Reference proteome</keyword>
<dbReference type="GO" id="GO:0003713">
    <property type="term" value="F:transcription coactivator activity"/>
    <property type="evidence" value="ECO:0007669"/>
    <property type="project" value="TreeGrafter"/>
</dbReference>
<dbReference type="SUPFAM" id="SSF46934">
    <property type="entry name" value="UBA-like"/>
    <property type="match status" value="1"/>
</dbReference>
<feature type="region of interest" description="Disordered" evidence="5">
    <location>
        <begin position="454"/>
        <end position="502"/>
    </location>
</feature>
<evidence type="ECO:0000313" key="8">
    <source>
        <dbReference type="Proteomes" id="UP000694920"/>
    </source>
</evidence>
<gene>
    <name evidence="9" type="primary">LOC107265324</name>
</gene>
<dbReference type="Pfam" id="PF00397">
    <property type="entry name" value="WW"/>
    <property type="match status" value="1"/>
</dbReference>
<evidence type="ECO:0000256" key="4">
    <source>
        <dbReference type="ARBA" id="ARBA00023242"/>
    </source>
</evidence>
<evidence type="ECO:0000313" key="9">
    <source>
        <dbReference type="RefSeq" id="XP_015590180.1"/>
    </source>
</evidence>
<feature type="domain" description="WW" evidence="6">
    <location>
        <begin position="14"/>
        <end position="48"/>
    </location>
</feature>
<dbReference type="GO" id="GO:0035329">
    <property type="term" value="P:hippo signaling"/>
    <property type="evidence" value="ECO:0007669"/>
    <property type="project" value="TreeGrafter"/>
</dbReference>
<dbReference type="InterPro" id="IPR001202">
    <property type="entry name" value="WW_dom"/>
</dbReference>
<dbReference type="PROSITE" id="PS01159">
    <property type="entry name" value="WW_DOMAIN_1"/>
    <property type="match status" value="1"/>
</dbReference>
<feature type="region of interest" description="Disordered" evidence="5">
    <location>
        <begin position="253"/>
        <end position="286"/>
    </location>
</feature>
<reference evidence="9" key="1">
    <citation type="submission" date="2025-08" db="UniProtKB">
        <authorList>
            <consortium name="RefSeq"/>
        </authorList>
    </citation>
    <scope>IDENTIFICATION</scope>
</reference>
<dbReference type="PANTHER" id="PTHR17616:SF8">
    <property type="entry name" value="TRANSCRIPTIONAL COACTIVATOR YORKIE"/>
    <property type="match status" value="1"/>
</dbReference>
<dbReference type="SMART" id="SM00456">
    <property type="entry name" value="WW"/>
    <property type="match status" value="1"/>
</dbReference>
<dbReference type="InterPro" id="IPR051583">
    <property type="entry name" value="YAP1"/>
</dbReference>
<dbReference type="InterPro" id="IPR036020">
    <property type="entry name" value="WW_dom_sf"/>
</dbReference>
<dbReference type="GO" id="GO:0005737">
    <property type="term" value="C:cytoplasm"/>
    <property type="evidence" value="ECO:0007669"/>
    <property type="project" value="UniProtKB-SubCell"/>
</dbReference>
<feature type="compositionally biased region" description="Low complexity" evidence="5">
    <location>
        <begin position="417"/>
        <end position="431"/>
    </location>
</feature>
<protein>
    <submittedName>
        <fullName evidence="9">Uncharacterized protein LOC107265324 isoform X3</fullName>
    </submittedName>
</protein>
<feature type="region of interest" description="Disordered" evidence="5">
    <location>
        <begin position="336"/>
        <end position="433"/>
    </location>
</feature>
<organism evidence="8 9">
    <name type="scientific">Cephus cinctus</name>
    <name type="common">Wheat stem sawfly</name>
    <dbReference type="NCBI Taxonomy" id="211228"/>
    <lineage>
        <taxon>Eukaryota</taxon>
        <taxon>Metazoa</taxon>
        <taxon>Ecdysozoa</taxon>
        <taxon>Arthropoda</taxon>
        <taxon>Hexapoda</taxon>
        <taxon>Insecta</taxon>
        <taxon>Pterygota</taxon>
        <taxon>Neoptera</taxon>
        <taxon>Endopterygota</taxon>
        <taxon>Hymenoptera</taxon>
        <taxon>Cephoidea</taxon>
        <taxon>Cephidae</taxon>
        <taxon>Cephus</taxon>
    </lineage>
</organism>
<feature type="domain" description="CUE" evidence="7">
    <location>
        <begin position="207"/>
        <end position="250"/>
    </location>
</feature>
<sequence length="502" mass="56030">MSKLAKMAEQNDGSQLPPGWECRYDTRSGRPYFINHFTKTTTWEDPRVRYWQYAQYVQAQNSLPNSANTTESIPMQELKTPISGRSISAMTNRFGEMTVGSPTPVRNIETSLTQNSDVELQVAKINAMFPTVSDTHIRLLLKKYHNRAAVVMSALQVEKHPLCEPGPCTPVGVHSNYAIPRWRLPGYAIHAPLTLSPPRGVRPPPNSPKIKLRYLKNIFPKVDETILLDILEQSDNNVQKASEKLIDLGYEKRNPTAPVRSSIKKKEEEERAKRERAVPTPPPRMKSLEEKNKMKARLMEKYKSVPDRVIVLAMDSVDYDEERAAHILDIMVSEEANRIPPTSSGHSRRGDDRNGSPPVTEALKLTASPIKKIIKDDTEKSKRPKNKNEIPKVSRGTSTTEDKQYKSSYLTKPLGANPDLPSGPNNNLLLPDYAPWAGPDPNLLTKKTFTNTAVGHDPSLVSGSRTLASGPNPLLRKGSMRGLAQGSIYSQRNASNSESRGK</sequence>
<dbReference type="GO" id="GO:0005634">
    <property type="term" value="C:nucleus"/>
    <property type="evidence" value="ECO:0007669"/>
    <property type="project" value="UniProtKB-SubCell"/>
</dbReference>
<comment type="subcellular location">
    <subcellularLocation>
        <location evidence="2">Cytoplasm</location>
    </subcellularLocation>
    <subcellularLocation>
        <location evidence="1">Nucleus</location>
    </subcellularLocation>
</comment>
<dbReference type="GO" id="GO:0045944">
    <property type="term" value="P:positive regulation of transcription by RNA polymerase II"/>
    <property type="evidence" value="ECO:0007669"/>
    <property type="project" value="TreeGrafter"/>
</dbReference>